<dbReference type="InterPro" id="IPR015422">
    <property type="entry name" value="PyrdxlP-dep_Trfase_small"/>
</dbReference>
<evidence type="ECO:0000313" key="4">
    <source>
        <dbReference type="EMBL" id="PPV14333.1"/>
    </source>
</evidence>
<dbReference type="Proteomes" id="UP000238081">
    <property type="component" value="Unassembled WGS sequence"/>
</dbReference>
<dbReference type="RefSeq" id="WP_043663986.1">
    <property type="nucleotide sequence ID" value="NZ_LRDH01000109.1"/>
</dbReference>
<dbReference type="PANTHER" id="PTHR43094">
    <property type="entry name" value="AMINOTRANSFERASE"/>
    <property type="match status" value="1"/>
</dbReference>
<proteinExistence type="inferred from homology"/>
<sequence length="452" mass="50970">MQSMKSLLREGDANFTHNRKLWNDNLDENTVDIIEQDERVFLRQSMSTPCMNAVSDVEGCYIIDTRGKRYLDFHGNSVHQVGHKNKYVIEKIKNQLDKLPFIPRRYTSDIAIKAADALINKTTSKNFKVLFTPSGSAAVGLALKVARKVTGRHKVISMWESFHGAGLDTISVGGEYVFKKDIGPLMPGAIKSIPYNGYRNLINSDDNIKVSDFCLDYLEYIIENEGEIGAILLEPIRATDTHVPPKEYFKRLRKICDENKILLIFDEIPTCLGRSGEFYVHQNFGIEPDILVLGKGLGGGIVPQAAVLVNKRYDVAEDISLGHYTHEKPAIGCAAICAAIEYIDENNLMENCRDLSQFAMSRGKELMNRYNCIGDFRIQGLLISFEFVKDRMTKEKDTDISERILYSSLEEGLSFKVSSGNGITWHPPLVISKEELEFAFDIFEKAIIKSQS</sequence>
<dbReference type="GO" id="GO:0008483">
    <property type="term" value="F:transaminase activity"/>
    <property type="evidence" value="ECO:0007669"/>
    <property type="project" value="UniProtKB-KW"/>
</dbReference>
<dbReference type="InterPro" id="IPR015424">
    <property type="entry name" value="PyrdxlP-dep_Trfase"/>
</dbReference>
<evidence type="ECO:0000313" key="5">
    <source>
        <dbReference type="Proteomes" id="UP000238081"/>
    </source>
</evidence>
<dbReference type="EMBL" id="LRDH01000109">
    <property type="protein sequence ID" value="PPV14333.1"/>
    <property type="molecule type" value="Genomic_DNA"/>
</dbReference>
<accession>A0A2S7FA64</accession>
<dbReference type="CDD" id="cd00610">
    <property type="entry name" value="OAT_like"/>
    <property type="match status" value="1"/>
</dbReference>
<dbReference type="AlphaFoldDB" id="A0A2S7FA64"/>
<evidence type="ECO:0000256" key="1">
    <source>
        <dbReference type="ARBA" id="ARBA00008954"/>
    </source>
</evidence>
<gene>
    <name evidence="4" type="ORF">AWN73_14105</name>
</gene>
<keyword evidence="4" id="KW-0808">Transferase</keyword>
<dbReference type="InterPro" id="IPR015421">
    <property type="entry name" value="PyrdxlP-dep_Trfase_major"/>
</dbReference>
<dbReference type="Pfam" id="PF00202">
    <property type="entry name" value="Aminotran_3"/>
    <property type="match status" value="1"/>
</dbReference>
<dbReference type="PIRSF" id="PIRSF000521">
    <property type="entry name" value="Transaminase_4ab_Lys_Orn"/>
    <property type="match status" value="1"/>
</dbReference>
<dbReference type="Gene3D" id="3.40.640.10">
    <property type="entry name" value="Type I PLP-dependent aspartate aminotransferase-like (Major domain)"/>
    <property type="match status" value="1"/>
</dbReference>
<keyword evidence="2 3" id="KW-0663">Pyridoxal phosphate</keyword>
<organism evidence="4 5">
    <name type="scientific">Clostridium butyricum</name>
    <dbReference type="NCBI Taxonomy" id="1492"/>
    <lineage>
        <taxon>Bacteria</taxon>
        <taxon>Bacillati</taxon>
        <taxon>Bacillota</taxon>
        <taxon>Clostridia</taxon>
        <taxon>Eubacteriales</taxon>
        <taxon>Clostridiaceae</taxon>
        <taxon>Clostridium</taxon>
    </lineage>
</organism>
<dbReference type="GO" id="GO:0030170">
    <property type="term" value="F:pyridoxal phosphate binding"/>
    <property type="evidence" value="ECO:0007669"/>
    <property type="project" value="InterPro"/>
</dbReference>
<dbReference type="NCBIfam" id="NF004755">
    <property type="entry name" value="PRK06082.1"/>
    <property type="match status" value="1"/>
</dbReference>
<dbReference type="InterPro" id="IPR005814">
    <property type="entry name" value="Aminotrans_3"/>
</dbReference>
<dbReference type="Gene3D" id="3.90.1150.10">
    <property type="entry name" value="Aspartate Aminotransferase, domain 1"/>
    <property type="match status" value="1"/>
</dbReference>
<reference evidence="4 5" key="1">
    <citation type="submission" date="2016-01" db="EMBL/GenBank/DDBJ databases">
        <title>Characterization of the Clostridium difficile lineages that are prevalent in Hong Kong and China.</title>
        <authorList>
            <person name="Kwok J.S.-L."/>
            <person name="Lam W.-Y."/>
            <person name="Ip M."/>
            <person name="Chan T.-F."/>
            <person name="Hawkey P.M."/>
            <person name="Tsui S.K.-W."/>
        </authorList>
    </citation>
    <scope>NUCLEOTIDE SEQUENCE [LARGE SCALE GENOMIC DNA]</scope>
    <source>
        <strain evidence="4 5">300064</strain>
    </source>
</reference>
<dbReference type="SUPFAM" id="SSF53383">
    <property type="entry name" value="PLP-dependent transferases"/>
    <property type="match status" value="1"/>
</dbReference>
<keyword evidence="4" id="KW-0032">Aminotransferase</keyword>
<evidence type="ECO:0000256" key="3">
    <source>
        <dbReference type="RuleBase" id="RU003560"/>
    </source>
</evidence>
<comment type="similarity">
    <text evidence="1 3">Belongs to the class-III pyridoxal-phosphate-dependent aminotransferase family.</text>
</comment>
<evidence type="ECO:0000256" key="2">
    <source>
        <dbReference type="ARBA" id="ARBA00022898"/>
    </source>
</evidence>
<protein>
    <submittedName>
        <fullName evidence="4">4-aminobutyrate aminotransferase</fullName>
    </submittedName>
</protein>
<dbReference type="PANTHER" id="PTHR43094:SF1">
    <property type="entry name" value="AMINOTRANSFERASE CLASS-III"/>
    <property type="match status" value="1"/>
</dbReference>
<comment type="caution">
    <text evidence="4">The sequence shown here is derived from an EMBL/GenBank/DDBJ whole genome shotgun (WGS) entry which is preliminary data.</text>
</comment>
<name>A0A2S7FA64_CLOBU</name>